<protein>
    <submittedName>
        <fullName evidence="1">Uncharacterized protein</fullName>
    </submittedName>
</protein>
<proteinExistence type="predicted"/>
<dbReference type="EMBL" id="CAWUPB010001168">
    <property type="protein sequence ID" value="CAK7345536.1"/>
    <property type="molecule type" value="Genomic_DNA"/>
</dbReference>
<comment type="caution">
    <text evidence="1">The sequence shown here is derived from an EMBL/GenBank/DDBJ whole genome shotgun (WGS) entry which is preliminary data.</text>
</comment>
<reference evidence="1 2" key="1">
    <citation type="submission" date="2024-01" db="EMBL/GenBank/DDBJ databases">
        <authorList>
            <person name="Waweru B."/>
        </authorList>
    </citation>
    <scope>NUCLEOTIDE SEQUENCE [LARGE SCALE GENOMIC DNA]</scope>
</reference>
<gene>
    <name evidence="1" type="ORF">DCAF_LOCUS18284</name>
</gene>
<evidence type="ECO:0000313" key="1">
    <source>
        <dbReference type="EMBL" id="CAK7345536.1"/>
    </source>
</evidence>
<dbReference type="Proteomes" id="UP001314170">
    <property type="component" value="Unassembled WGS sequence"/>
</dbReference>
<sequence>MLETVTEETEVKKMSRLAGVNEPAVLGFEIFKAKCPTKERITKQATALFCLCNSVNLQSYLEHNDLLFMENVKSDKDKA</sequence>
<organism evidence="1 2">
    <name type="scientific">Dovyalis caffra</name>
    <dbReference type="NCBI Taxonomy" id="77055"/>
    <lineage>
        <taxon>Eukaryota</taxon>
        <taxon>Viridiplantae</taxon>
        <taxon>Streptophyta</taxon>
        <taxon>Embryophyta</taxon>
        <taxon>Tracheophyta</taxon>
        <taxon>Spermatophyta</taxon>
        <taxon>Magnoliopsida</taxon>
        <taxon>eudicotyledons</taxon>
        <taxon>Gunneridae</taxon>
        <taxon>Pentapetalae</taxon>
        <taxon>rosids</taxon>
        <taxon>fabids</taxon>
        <taxon>Malpighiales</taxon>
        <taxon>Salicaceae</taxon>
        <taxon>Flacourtieae</taxon>
        <taxon>Dovyalis</taxon>
    </lineage>
</organism>
<evidence type="ECO:0000313" key="2">
    <source>
        <dbReference type="Proteomes" id="UP001314170"/>
    </source>
</evidence>
<name>A0AAV1S2S6_9ROSI</name>
<dbReference type="AlphaFoldDB" id="A0AAV1S2S6"/>
<accession>A0AAV1S2S6</accession>
<keyword evidence="2" id="KW-1185">Reference proteome</keyword>